<dbReference type="InterPro" id="IPR042092">
    <property type="entry name" value="PsdUridine_s_RsuA/RluB/E/F_cat"/>
</dbReference>
<organism evidence="5 6">
    <name type="scientific">Flavihumibacter petaseus NBRC 106054</name>
    <dbReference type="NCBI Taxonomy" id="1220578"/>
    <lineage>
        <taxon>Bacteria</taxon>
        <taxon>Pseudomonadati</taxon>
        <taxon>Bacteroidota</taxon>
        <taxon>Chitinophagia</taxon>
        <taxon>Chitinophagales</taxon>
        <taxon>Chitinophagaceae</taxon>
        <taxon>Flavihumibacter</taxon>
    </lineage>
</organism>
<protein>
    <recommendedName>
        <fullName evidence="3">Pseudouridine synthase</fullName>
        <ecNumber evidence="3">5.4.99.-</ecNumber>
    </recommendedName>
</protein>
<keyword evidence="2 3" id="KW-0413">Isomerase</keyword>
<dbReference type="GO" id="GO:0009982">
    <property type="term" value="F:pseudouridine synthase activity"/>
    <property type="evidence" value="ECO:0007669"/>
    <property type="project" value="InterPro"/>
</dbReference>
<evidence type="ECO:0000256" key="3">
    <source>
        <dbReference type="RuleBase" id="RU003887"/>
    </source>
</evidence>
<evidence type="ECO:0000256" key="2">
    <source>
        <dbReference type="ARBA" id="ARBA00023235"/>
    </source>
</evidence>
<dbReference type="OrthoDB" id="1012272at2"/>
<dbReference type="PANTHER" id="PTHR47683:SF2">
    <property type="entry name" value="RNA-BINDING S4 DOMAIN-CONTAINING PROTEIN"/>
    <property type="match status" value="1"/>
</dbReference>
<evidence type="ECO:0000313" key="5">
    <source>
        <dbReference type="EMBL" id="GAO42864.1"/>
    </source>
</evidence>
<dbReference type="GO" id="GO:0001522">
    <property type="term" value="P:pseudouridine synthesis"/>
    <property type="evidence" value="ECO:0007669"/>
    <property type="project" value="InterPro"/>
</dbReference>
<evidence type="ECO:0000313" key="6">
    <source>
        <dbReference type="Proteomes" id="UP000033121"/>
    </source>
</evidence>
<sequence>MFSYYVLYKPYEVLTQFSAVSGKRCLQDILKVPSDVYPVGRLDYDSEGLLLLTNDAGMNAALLHPRREHYRTYYVQVEGSPDDESLARLSAGVTISVDGRKHHTRPAIAQRLPADPSLPERVPAIRFRKNIPATWISLQLTEGKNRQVRRMTAAVGYPTLRLVRYAIGDLTIEGFASGEYRKFTPGQLRELLFRKK</sequence>
<dbReference type="EMBL" id="BBWV01000001">
    <property type="protein sequence ID" value="GAO42864.1"/>
    <property type="molecule type" value="Genomic_DNA"/>
</dbReference>
<accession>A0A0E9MZ38</accession>
<evidence type="ECO:0000256" key="1">
    <source>
        <dbReference type="ARBA" id="ARBA00008348"/>
    </source>
</evidence>
<dbReference type="Proteomes" id="UP000033121">
    <property type="component" value="Unassembled WGS sequence"/>
</dbReference>
<dbReference type="RefSeq" id="WP_046368455.1">
    <property type="nucleotide sequence ID" value="NZ_BBWV01000001.1"/>
</dbReference>
<dbReference type="InterPro" id="IPR020103">
    <property type="entry name" value="PsdUridine_synth_cat_dom_sf"/>
</dbReference>
<keyword evidence="6" id="KW-1185">Reference proteome</keyword>
<dbReference type="EC" id="5.4.99.-" evidence="3"/>
<evidence type="ECO:0000259" key="4">
    <source>
        <dbReference type="Pfam" id="PF00849"/>
    </source>
</evidence>
<dbReference type="Gene3D" id="3.30.70.1560">
    <property type="entry name" value="Alpha-L RNA-binding motif"/>
    <property type="match status" value="1"/>
</dbReference>
<dbReference type="InterPro" id="IPR018496">
    <property type="entry name" value="PsdUridine_synth_RsuA/RluB_CS"/>
</dbReference>
<dbReference type="PROSITE" id="PS01149">
    <property type="entry name" value="PSI_RSU"/>
    <property type="match status" value="1"/>
</dbReference>
<dbReference type="SUPFAM" id="SSF55120">
    <property type="entry name" value="Pseudouridine synthase"/>
    <property type="match status" value="1"/>
</dbReference>
<dbReference type="GO" id="GO:0006364">
    <property type="term" value="P:rRNA processing"/>
    <property type="evidence" value="ECO:0007669"/>
    <property type="project" value="UniProtKB-ARBA"/>
</dbReference>
<feature type="domain" description="Pseudouridine synthase RsuA/RluA-like" evidence="4">
    <location>
        <begin position="4"/>
        <end position="154"/>
    </location>
</feature>
<dbReference type="NCBIfam" id="TIGR00093">
    <property type="entry name" value="pseudouridine synthase"/>
    <property type="match status" value="1"/>
</dbReference>
<comment type="similarity">
    <text evidence="1 3">Belongs to the pseudouridine synthase RsuA family.</text>
</comment>
<dbReference type="GO" id="GO:0003723">
    <property type="term" value="F:RNA binding"/>
    <property type="evidence" value="ECO:0007669"/>
    <property type="project" value="InterPro"/>
</dbReference>
<dbReference type="PANTHER" id="PTHR47683">
    <property type="entry name" value="PSEUDOURIDINE SYNTHASE FAMILY PROTEIN-RELATED"/>
    <property type="match status" value="1"/>
</dbReference>
<dbReference type="InterPro" id="IPR020094">
    <property type="entry name" value="TruA/RsuA/RluB/E/F_N"/>
</dbReference>
<dbReference type="Gene3D" id="3.30.70.580">
    <property type="entry name" value="Pseudouridine synthase I, catalytic domain, N-terminal subdomain"/>
    <property type="match status" value="1"/>
</dbReference>
<dbReference type="InterPro" id="IPR006145">
    <property type="entry name" value="PsdUridine_synth_RsuA/RluA"/>
</dbReference>
<dbReference type="Pfam" id="PF00849">
    <property type="entry name" value="PseudoU_synth_2"/>
    <property type="match status" value="1"/>
</dbReference>
<name>A0A0E9MZ38_9BACT</name>
<dbReference type="GO" id="GO:0140098">
    <property type="term" value="F:catalytic activity, acting on RNA"/>
    <property type="evidence" value="ECO:0007669"/>
    <property type="project" value="UniProtKB-ARBA"/>
</dbReference>
<reference evidence="5 6" key="1">
    <citation type="submission" date="2015-04" db="EMBL/GenBank/DDBJ databases">
        <title>Whole genome shotgun sequence of Flavihumibacter petaseus NBRC 106054.</title>
        <authorList>
            <person name="Miyazawa S."/>
            <person name="Hosoyama A."/>
            <person name="Hashimoto M."/>
            <person name="Noguchi M."/>
            <person name="Tsuchikane K."/>
            <person name="Ohji S."/>
            <person name="Yamazoe A."/>
            <person name="Ichikawa N."/>
            <person name="Kimura A."/>
            <person name="Fujita N."/>
        </authorList>
    </citation>
    <scope>NUCLEOTIDE SEQUENCE [LARGE SCALE GENOMIC DNA]</scope>
    <source>
        <strain evidence="5 6">NBRC 106054</strain>
    </source>
</reference>
<dbReference type="AlphaFoldDB" id="A0A0E9MZ38"/>
<dbReference type="InterPro" id="IPR050343">
    <property type="entry name" value="RsuA_PseudoU_synthase"/>
</dbReference>
<dbReference type="STRING" id="1220578.FPE01S_01_18820"/>
<comment type="caution">
    <text evidence="5">The sequence shown here is derived from an EMBL/GenBank/DDBJ whole genome shotgun (WGS) entry which is preliminary data.</text>
</comment>
<gene>
    <name evidence="5" type="primary">rluE</name>
    <name evidence="5" type="ORF">FPE01S_01_18820</name>
</gene>
<dbReference type="InterPro" id="IPR000748">
    <property type="entry name" value="PsdUridine_synth_RsuA/RluB/E/F"/>
</dbReference>
<proteinExistence type="inferred from homology"/>